<dbReference type="RefSeq" id="WP_139160407.1">
    <property type="nucleotide sequence ID" value="NZ_FMZC01000010.1"/>
</dbReference>
<gene>
    <name evidence="3" type="ORF">SAMN05192589_11040</name>
</gene>
<feature type="chain" id="PRO_5011574373" evidence="2">
    <location>
        <begin position="21"/>
        <end position="178"/>
    </location>
</feature>
<evidence type="ECO:0000313" key="3">
    <source>
        <dbReference type="EMBL" id="SDD88705.1"/>
    </source>
</evidence>
<feature type="signal peptide" evidence="2">
    <location>
        <begin position="1"/>
        <end position="20"/>
    </location>
</feature>
<dbReference type="Proteomes" id="UP000198781">
    <property type="component" value="Unassembled WGS sequence"/>
</dbReference>
<evidence type="ECO:0000256" key="1">
    <source>
        <dbReference type="SAM" id="MobiDB-lite"/>
    </source>
</evidence>
<dbReference type="STRING" id="187868.SAMN05192589_11040"/>
<accession>A0A1G6YGG0</accession>
<dbReference type="OrthoDB" id="8905743at2"/>
<name>A0A1G6YGG0_9BURK</name>
<feature type="region of interest" description="Disordered" evidence="1">
    <location>
        <begin position="61"/>
        <end position="118"/>
    </location>
</feature>
<evidence type="ECO:0000256" key="2">
    <source>
        <dbReference type="SAM" id="SignalP"/>
    </source>
</evidence>
<keyword evidence="4" id="KW-1185">Reference proteome</keyword>
<organism evidence="3 4">
    <name type="scientific">Paracidovorax valerianellae</name>
    <dbReference type="NCBI Taxonomy" id="187868"/>
    <lineage>
        <taxon>Bacteria</taxon>
        <taxon>Pseudomonadati</taxon>
        <taxon>Pseudomonadota</taxon>
        <taxon>Betaproteobacteria</taxon>
        <taxon>Burkholderiales</taxon>
        <taxon>Comamonadaceae</taxon>
        <taxon>Paracidovorax</taxon>
    </lineage>
</organism>
<evidence type="ECO:0000313" key="4">
    <source>
        <dbReference type="Proteomes" id="UP000198781"/>
    </source>
</evidence>
<keyword evidence="2" id="KW-0732">Signal</keyword>
<sequence>MFLFLIVLMALRGLAGNAMAAGIVMPAGAAMHMAHAPEAHGLPTALDQHGEAFQEFADHAAGTDHGTHPHTPEAPEVSAGHALHAEPSEASPMSSWQPPCHGQATPAPAQGSDCGAASHPSTYAHDGGCSACGICHSAMLTPALADPSRPALPRAPLPMAERRFASALAEQAIKPPIS</sequence>
<protein>
    <submittedName>
        <fullName evidence="3">Uncharacterized protein</fullName>
    </submittedName>
</protein>
<feature type="compositionally biased region" description="Basic and acidic residues" evidence="1">
    <location>
        <begin position="61"/>
        <end position="73"/>
    </location>
</feature>
<dbReference type="EMBL" id="FMZC01000010">
    <property type="protein sequence ID" value="SDD88705.1"/>
    <property type="molecule type" value="Genomic_DNA"/>
</dbReference>
<reference evidence="3 4" key="1">
    <citation type="submission" date="2016-10" db="EMBL/GenBank/DDBJ databases">
        <authorList>
            <person name="de Groot N.N."/>
        </authorList>
    </citation>
    <scope>NUCLEOTIDE SEQUENCE [LARGE SCALE GENOMIC DNA]</scope>
    <source>
        <strain evidence="3 4">DSM 16619</strain>
    </source>
</reference>
<dbReference type="AlphaFoldDB" id="A0A1G6YGG0"/>
<proteinExistence type="predicted"/>